<dbReference type="Gene3D" id="1.10.10.60">
    <property type="entry name" value="Homeodomain-like"/>
    <property type="match status" value="1"/>
</dbReference>
<comment type="caution">
    <text evidence="1">The sequence shown here is derived from an EMBL/GenBank/DDBJ whole genome shotgun (WGS) entry which is preliminary data.</text>
</comment>
<evidence type="ECO:0000313" key="2">
    <source>
        <dbReference type="Proteomes" id="UP000192074"/>
    </source>
</evidence>
<protein>
    <submittedName>
        <fullName evidence="1">Putative GcrA cell cycle regulator</fullName>
    </submittedName>
</protein>
<dbReference type="Proteomes" id="UP000192074">
    <property type="component" value="Unassembled WGS sequence"/>
</dbReference>
<accession>A0A822UZ20</accession>
<sequence>MTHHRSLYTKEQIAAAASLWRDGYTMYDMAEKLGMTWSAVKNMTSTRRGTFPYRKRNTRRAEPIVKQVGDEPVPAPLKAGCVVRTTFTGAKVTLPRVAFIDGPEPESEAA</sequence>
<gene>
    <name evidence="1" type="ORF">AGR4A_Cc190050</name>
</gene>
<organism evidence="1 2">
    <name type="scientific">Agrobacterium tumefaciens str. B6</name>
    <dbReference type="NCBI Taxonomy" id="1183423"/>
    <lineage>
        <taxon>Bacteria</taxon>
        <taxon>Pseudomonadati</taxon>
        <taxon>Pseudomonadota</taxon>
        <taxon>Alphaproteobacteria</taxon>
        <taxon>Hyphomicrobiales</taxon>
        <taxon>Rhizobiaceae</taxon>
        <taxon>Rhizobium/Agrobacterium group</taxon>
        <taxon>Agrobacterium</taxon>
        <taxon>Agrobacterium tumefaciens complex</taxon>
    </lineage>
</organism>
<proteinExistence type="predicted"/>
<reference evidence="1 2" key="1">
    <citation type="submission" date="2016-01" db="EMBL/GenBank/DDBJ databases">
        <authorList>
            <person name="Regsiter A."/>
            <person name="william w."/>
        </authorList>
    </citation>
    <scope>NUCLEOTIDE SEQUENCE [LARGE SCALE GENOMIC DNA]</scope>
    <source>
        <strain evidence="1 2">B6</strain>
    </source>
</reference>
<dbReference type="AlphaFoldDB" id="A0A822UZ20"/>
<dbReference type="EMBL" id="FCNL01000011">
    <property type="protein sequence ID" value="CVI15267.1"/>
    <property type="molecule type" value="Genomic_DNA"/>
</dbReference>
<dbReference type="RefSeq" id="WP_060723219.1">
    <property type="nucleotide sequence ID" value="NZ_LMVK01000004.1"/>
</dbReference>
<name>A0A822UZ20_AGRTU</name>
<evidence type="ECO:0000313" key="1">
    <source>
        <dbReference type="EMBL" id="CVI15267.1"/>
    </source>
</evidence>